<dbReference type="InterPro" id="IPR050245">
    <property type="entry name" value="PrsA_foldase"/>
</dbReference>
<dbReference type="SUPFAM" id="SSF54534">
    <property type="entry name" value="FKBP-like"/>
    <property type="match status" value="2"/>
</dbReference>
<evidence type="ECO:0000313" key="3">
    <source>
        <dbReference type="EMBL" id="NIK74221.1"/>
    </source>
</evidence>
<dbReference type="EC" id="5.2.1.8" evidence="3"/>
<keyword evidence="1 3" id="KW-0413">Isomerase</keyword>
<dbReference type="InterPro" id="IPR027304">
    <property type="entry name" value="Trigger_fact/SurA_dom_sf"/>
</dbReference>
<dbReference type="EMBL" id="JAASRN010000002">
    <property type="protein sequence ID" value="NIK74221.1"/>
    <property type="molecule type" value="Genomic_DNA"/>
</dbReference>
<dbReference type="RefSeq" id="WP_166919696.1">
    <property type="nucleotide sequence ID" value="NZ_JAASRN010000002.1"/>
</dbReference>
<dbReference type="AlphaFoldDB" id="A0A846MS10"/>
<dbReference type="SUPFAM" id="SSF109998">
    <property type="entry name" value="Triger factor/SurA peptide-binding domain-like"/>
    <property type="match status" value="1"/>
</dbReference>
<evidence type="ECO:0000259" key="2">
    <source>
        <dbReference type="PROSITE" id="PS50198"/>
    </source>
</evidence>
<dbReference type="Pfam" id="PF13616">
    <property type="entry name" value="Rotamase_3"/>
    <property type="match status" value="1"/>
</dbReference>
<name>A0A846MS10_9BACT</name>
<feature type="domain" description="PpiC" evidence="2">
    <location>
        <begin position="135"/>
        <end position="237"/>
    </location>
</feature>
<dbReference type="Gene3D" id="3.30.1330.60">
    <property type="entry name" value="OmpA-like domain"/>
    <property type="match status" value="1"/>
</dbReference>
<organism evidence="3 4">
    <name type="scientific">Thermonema lapsum</name>
    <dbReference type="NCBI Taxonomy" id="28195"/>
    <lineage>
        <taxon>Bacteria</taxon>
        <taxon>Pseudomonadati</taxon>
        <taxon>Bacteroidota</taxon>
        <taxon>Cytophagia</taxon>
        <taxon>Cytophagales</taxon>
        <taxon>Thermonemataceae</taxon>
        <taxon>Thermonema</taxon>
    </lineage>
</organism>
<comment type="caution">
    <text evidence="3">The sequence shown here is derived from an EMBL/GenBank/DDBJ whole genome shotgun (WGS) entry which is preliminary data.</text>
</comment>
<dbReference type="InterPro" id="IPR000297">
    <property type="entry name" value="PPIase_PpiC"/>
</dbReference>
<dbReference type="InterPro" id="IPR023058">
    <property type="entry name" value="PPIase_PpiC_CS"/>
</dbReference>
<accession>A0A846MS10</accession>
<proteinExistence type="predicted"/>
<dbReference type="PROSITE" id="PS50198">
    <property type="entry name" value="PPIC_PPIASE_2"/>
    <property type="match status" value="2"/>
</dbReference>
<dbReference type="PANTHER" id="PTHR47245:SF2">
    <property type="entry name" value="PEPTIDYL-PROLYL CIS-TRANS ISOMERASE HP_0175-RELATED"/>
    <property type="match status" value="1"/>
</dbReference>
<dbReference type="InterPro" id="IPR036737">
    <property type="entry name" value="OmpA-like_sf"/>
</dbReference>
<evidence type="ECO:0000256" key="1">
    <source>
        <dbReference type="PROSITE-ProRule" id="PRU00278"/>
    </source>
</evidence>
<dbReference type="InterPro" id="IPR046357">
    <property type="entry name" value="PPIase_dom_sf"/>
</dbReference>
<keyword evidence="1" id="KW-0697">Rotamase</keyword>
<protein>
    <submittedName>
        <fullName evidence="3">Peptidyl-prolyl cis-trans isomerase SurA</fullName>
        <ecNumber evidence="3">5.2.1.8</ecNumber>
    </submittedName>
</protein>
<dbReference type="GO" id="GO:0003755">
    <property type="term" value="F:peptidyl-prolyl cis-trans isomerase activity"/>
    <property type="evidence" value="ECO:0007669"/>
    <property type="project" value="UniProtKB-KW"/>
</dbReference>
<feature type="domain" description="PpiC" evidence="2">
    <location>
        <begin position="242"/>
        <end position="345"/>
    </location>
</feature>
<dbReference type="PANTHER" id="PTHR47245">
    <property type="entry name" value="PEPTIDYLPROLYL ISOMERASE"/>
    <property type="match status" value="1"/>
</dbReference>
<dbReference type="PROSITE" id="PS51257">
    <property type="entry name" value="PROKAR_LIPOPROTEIN"/>
    <property type="match status" value="1"/>
</dbReference>
<dbReference type="PROSITE" id="PS01096">
    <property type="entry name" value="PPIC_PPIASE_1"/>
    <property type="match status" value="1"/>
</dbReference>
<dbReference type="Proteomes" id="UP000537126">
    <property type="component" value="Unassembled WGS sequence"/>
</dbReference>
<sequence length="764" mass="89101">MNLFRAYYLLGGVVLFLVSCNRSVHAPKQQARMEEQDPVIAYVGNEPIRRSEFLFVYEKNLTQDDSAYTEQSLRDYLDLYIKFKLKVLYAREQGVDTTAQFLQEFETYKEQLAKPYLKDNRTIDSLAKQAYERMKTEVSASHILVAVAEDASPQDTMRAYERIQQIRQEVVNGADFGVLARRYSDDPSAKTNRGYLGYFTALQMVYPFENMAYETPVGEVSPIFRTKYGYHILKVHDKRPNSGKVQVAHIMLRVPKGITEKDSVALRNKIWDIYRRLQKGESWESLCRQYSEDQNTKSKGGELPPFTVGTTLPEFEAVAFALKKPGDISEPFLTPYGWHIVKLIKRQELEPYEEIEELIKRHVARDSRSKVSQEALLRRLKSENRLKVSEKAKRQLWAYADSTLLQARWAPALPEKLLSEVLIAFEHPQVQEKALLSVKDFVEYVQRVQVPQNHTTPHAYLDALFERYVDEQALAFEKAHLSEKYPEYRHLLREYREGMMLFHVMTEKVWTRAIEDTAGARRFFEAHRERYQYPQRVHALIISSQNKKDLQRAVALLQENNGRYAVVNPYVIDYPKGETSFARSHLMKIDQLVSLLLEDEAMKIEIAGYQEKQEPEGTSKSRIEALVQYLKQRGVSSTQIVQKDYMHYRNSRKVELSVFSTSPQALKNLIDGIEVREGAFEADKEPVLKQVELRSGDYTFSKDGKHFFVRIIKVEPARLKEYNEARGEVINDYQKFLEEEWVKELKERYPVRIVQENLLSLVKK</sequence>
<dbReference type="Pfam" id="PF00639">
    <property type="entry name" value="Rotamase"/>
    <property type="match status" value="1"/>
</dbReference>
<evidence type="ECO:0000313" key="4">
    <source>
        <dbReference type="Proteomes" id="UP000537126"/>
    </source>
</evidence>
<reference evidence="3 4" key="1">
    <citation type="submission" date="2020-03" db="EMBL/GenBank/DDBJ databases">
        <title>Genomic Encyclopedia of Type Strains, Phase IV (KMG-IV): sequencing the most valuable type-strain genomes for metagenomic binning, comparative biology and taxonomic classification.</title>
        <authorList>
            <person name="Goeker M."/>
        </authorList>
    </citation>
    <scope>NUCLEOTIDE SEQUENCE [LARGE SCALE GENOMIC DNA]</scope>
    <source>
        <strain evidence="3 4">DSM 5718</strain>
    </source>
</reference>
<keyword evidence="4" id="KW-1185">Reference proteome</keyword>
<dbReference type="Gene3D" id="3.10.50.40">
    <property type="match status" value="2"/>
</dbReference>
<gene>
    <name evidence="3" type="ORF">FHS56_001734</name>
</gene>